<reference evidence="7 8" key="1">
    <citation type="submission" date="2016-03" db="EMBL/GenBank/DDBJ databases">
        <title>Genome sequence of Providencia stuartii strain, isolated from the salivary glands of larval Lucilia sericata.</title>
        <authorList>
            <person name="Yuan Y."/>
            <person name="Zhang Y."/>
            <person name="Fu S."/>
            <person name="Crippen T.L."/>
            <person name="Visi D."/>
            <person name="Benbow M.E."/>
            <person name="Allen M."/>
            <person name="Tomberlin J.K."/>
            <person name="Sze S.-H."/>
            <person name="Tarone A.M."/>
        </authorList>
    </citation>
    <scope>NUCLEOTIDE SEQUENCE [LARGE SCALE GENOMIC DNA]</scope>
    <source>
        <strain evidence="7 8">Crippen</strain>
    </source>
</reference>
<dbReference type="OrthoDB" id="7191982at2"/>
<dbReference type="Pfam" id="PF00388">
    <property type="entry name" value="PI-PLC-X"/>
    <property type="match status" value="1"/>
</dbReference>
<dbReference type="AlphaFoldDB" id="A0A1S1HMD2"/>
<dbReference type="PANTHER" id="PTHR13593:SF113">
    <property type="entry name" value="SI:DKEY-266F7.9"/>
    <property type="match status" value="1"/>
</dbReference>
<dbReference type="EC" id="4.6.1.13" evidence="2"/>
<dbReference type="Gene3D" id="3.20.20.190">
    <property type="entry name" value="Phosphatidylinositol (PI) phosphodiesterase"/>
    <property type="match status" value="1"/>
</dbReference>
<dbReference type="Proteomes" id="UP000179588">
    <property type="component" value="Unassembled WGS sequence"/>
</dbReference>
<dbReference type="SUPFAM" id="SSF51695">
    <property type="entry name" value="PLC-like phosphodiesterases"/>
    <property type="match status" value="1"/>
</dbReference>
<dbReference type="InterPro" id="IPR000909">
    <property type="entry name" value="PLipase_C_PInositol-sp_X_dom"/>
</dbReference>
<evidence type="ECO:0000256" key="4">
    <source>
        <dbReference type="ARBA" id="ARBA00030474"/>
    </source>
</evidence>
<dbReference type="InterPro" id="IPR051057">
    <property type="entry name" value="PI-PLC_domain"/>
</dbReference>
<dbReference type="SMART" id="SM00148">
    <property type="entry name" value="PLCXc"/>
    <property type="match status" value="1"/>
</dbReference>
<feature type="domain" description="Phosphatidylinositol-specific phospholipase C X" evidence="6">
    <location>
        <begin position="13"/>
        <end position="159"/>
    </location>
</feature>
<sequence length="280" mass="32161">MINNKLPCWLKYINDNRSITELSIPGTHDAMTALCDSAYYKTQHLSLIDQLNIGVRFFDLRITRDLVAAHREWVSDISAQVIFEQLQQFLAQNPSEFVLVRIQNANEKKDDFEQYKSAIQTFIADYLDNLYLPKLNDNGDIYVWPTLGEVRGKIIAIECAAPIWQVSLLGDLTWAYNWHENNNIVLQDNWNGPEIEEKIQDIDALLLPMPHYSHKLVLNHISATNGKLGDPREYADILNPILANKLTMLQQSAGKGVFIYDFIDKDLAIKTIQTNVFDYC</sequence>
<comment type="caution">
    <text evidence="7">The sequence shown here is derived from an EMBL/GenBank/DDBJ whole genome shotgun (WGS) entry which is preliminary data.</text>
</comment>
<dbReference type="GO" id="GO:0006629">
    <property type="term" value="P:lipid metabolic process"/>
    <property type="evidence" value="ECO:0007669"/>
    <property type="project" value="InterPro"/>
</dbReference>
<dbReference type="EMBL" id="LVIE01000190">
    <property type="protein sequence ID" value="OHT23248.1"/>
    <property type="molecule type" value="Genomic_DNA"/>
</dbReference>
<dbReference type="RefSeq" id="WP_070929221.1">
    <property type="nucleotide sequence ID" value="NZ_VAUE01000016.1"/>
</dbReference>
<proteinExistence type="predicted"/>
<dbReference type="GO" id="GO:0004436">
    <property type="term" value="F:phosphatidylinositol diacylglycerol-lyase activity"/>
    <property type="evidence" value="ECO:0007669"/>
    <property type="project" value="UniProtKB-EC"/>
</dbReference>
<protein>
    <recommendedName>
        <fullName evidence="3">1-phosphatidylinositol phosphodiesterase</fullName>
        <ecNumber evidence="2">4.6.1.13</ecNumber>
    </recommendedName>
    <alternativeName>
        <fullName evidence="4">Phosphatidylinositol diacylglycerol-lyase</fullName>
    </alternativeName>
    <alternativeName>
        <fullName evidence="5">Phosphatidylinositol-specific phospholipase C</fullName>
    </alternativeName>
</protein>
<comment type="catalytic activity">
    <reaction evidence="1">
        <text>a 1,2-diacyl-sn-glycero-3-phospho-(1D-myo-inositol) = 1D-myo-inositol 1,2-cyclic phosphate + a 1,2-diacyl-sn-glycerol</text>
        <dbReference type="Rhea" id="RHEA:17093"/>
        <dbReference type="ChEBI" id="CHEBI:17815"/>
        <dbReference type="ChEBI" id="CHEBI:57880"/>
        <dbReference type="ChEBI" id="CHEBI:58484"/>
        <dbReference type="EC" id="4.6.1.13"/>
    </reaction>
</comment>
<evidence type="ECO:0000313" key="8">
    <source>
        <dbReference type="Proteomes" id="UP000179588"/>
    </source>
</evidence>
<evidence type="ECO:0000313" key="7">
    <source>
        <dbReference type="EMBL" id="OHT23248.1"/>
    </source>
</evidence>
<gene>
    <name evidence="7" type="ORF">A3Q29_07450</name>
</gene>
<evidence type="ECO:0000256" key="5">
    <source>
        <dbReference type="ARBA" id="ARBA00030782"/>
    </source>
</evidence>
<evidence type="ECO:0000256" key="1">
    <source>
        <dbReference type="ARBA" id="ARBA00001316"/>
    </source>
</evidence>
<accession>A0A1S1HMD2</accession>
<keyword evidence="8" id="KW-1185">Reference proteome</keyword>
<evidence type="ECO:0000256" key="2">
    <source>
        <dbReference type="ARBA" id="ARBA00012581"/>
    </source>
</evidence>
<dbReference type="PANTHER" id="PTHR13593">
    <property type="match status" value="1"/>
</dbReference>
<name>A0A1S1HMD2_PROST</name>
<organism evidence="7 8">
    <name type="scientific">Providencia stuartii</name>
    <dbReference type="NCBI Taxonomy" id="588"/>
    <lineage>
        <taxon>Bacteria</taxon>
        <taxon>Pseudomonadati</taxon>
        <taxon>Pseudomonadota</taxon>
        <taxon>Gammaproteobacteria</taxon>
        <taxon>Enterobacterales</taxon>
        <taxon>Morganellaceae</taxon>
        <taxon>Providencia</taxon>
    </lineage>
</organism>
<dbReference type="PROSITE" id="PS50007">
    <property type="entry name" value="PIPLC_X_DOMAIN"/>
    <property type="match status" value="1"/>
</dbReference>
<dbReference type="InterPro" id="IPR017946">
    <property type="entry name" value="PLC-like_Pdiesterase_TIM-brl"/>
</dbReference>
<dbReference type="GO" id="GO:0008081">
    <property type="term" value="F:phosphoric diester hydrolase activity"/>
    <property type="evidence" value="ECO:0007669"/>
    <property type="project" value="InterPro"/>
</dbReference>
<evidence type="ECO:0000259" key="6">
    <source>
        <dbReference type="SMART" id="SM00148"/>
    </source>
</evidence>
<evidence type="ECO:0000256" key="3">
    <source>
        <dbReference type="ARBA" id="ARBA00019758"/>
    </source>
</evidence>